<evidence type="ECO:0000313" key="4">
    <source>
        <dbReference type="EMBL" id="PNG06801.1"/>
    </source>
</evidence>
<gene>
    <name evidence="4" type="ORF">CXL00_07750</name>
</gene>
<feature type="chain" id="PRO_5014802567" evidence="3">
    <location>
        <begin position="24"/>
        <end position="255"/>
    </location>
</feature>
<keyword evidence="1" id="KW-0175">Coiled coil</keyword>
<evidence type="ECO:0000256" key="2">
    <source>
        <dbReference type="SAM" id="MobiDB-lite"/>
    </source>
</evidence>
<dbReference type="Proteomes" id="UP000235897">
    <property type="component" value="Unassembled WGS sequence"/>
</dbReference>
<dbReference type="AlphaFoldDB" id="A0A2N8SWC8"/>
<evidence type="ECO:0000256" key="3">
    <source>
        <dbReference type="SAM" id="SignalP"/>
    </source>
</evidence>
<feature type="compositionally biased region" description="Low complexity" evidence="2">
    <location>
        <begin position="28"/>
        <end position="49"/>
    </location>
</feature>
<protein>
    <submittedName>
        <fullName evidence="4">Uncharacterized protein</fullName>
    </submittedName>
</protein>
<name>A0A2N8SWC8_STUST</name>
<feature type="signal peptide" evidence="3">
    <location>
        <begin position="1"/>
        <end position="23"/>
    </location>
</feature>
<dbReference type="RefSeq" id="WP_021207218.1">
    <property type="nucleotide sequence ID" value="NZ_JAMOIG010000001.1"/>
</dbReference>
<feature type="coiled-coil region" evidence="1">
    <location>
        <begin position="171"/>
        <end position="218"/>
    </location>
</feature>
<organism evidence="4 5">
    <name type="scientific">Stutzerimonas stutzeri</name>
    <name type="common">Pseudomonas stutzeri</name>
    <dbReference type="NCBI Taxonomy" id="316"/>
    <lineage>
        <taxon>Bacteria</taxon>
        <taxon>Pseudomonadati</taxon>
        <taxon>Pseudomonadota</taxon>
        <taxon>Gammaproteobacteria</taxon>
        <taxon>Pseudomonadales</taxon>
        <taxon>Pseudomonadaceae</taxon>
        <taxon>Stutzerimonas</taxon>
    </lineage>
</organism>
<evidence type="ECO:0000256" key="1">
    <source>
        <dbReference type="SAM" id="Coils"/>
    </source>
</evidence>
<accession>A0A2N8SWC8</accession>
<feature type="region of interest" description="Disordered" evidence="2">
    <location>
        <begin position="28"/>
        <end position="50"/>
    </location>
</feature>
<sequence>MTKTPLALATAILATGLALPSLAAQQTQAQPGMQTQQQGTTAGQQSGGTSIRVGHDIVDAVDDIRENVADLVGSLRESGAAMGLANWTQNEGRLDKMETTLQQDMEHKLDDKADRTDDSWKSWITGDDYKVTVTKQVNQLAGQLDEIAKMLDGAKGSNMQQIVSATVVDQVDDLQETIEDLVEALEDADGLNLNAQHLQDARKRLDSVEQELDRNADLDDERWNVYATGEQFTPGIQKNVSELAQILRSLFQQGA</sequence>
<dbReference type="OrthoDB" id="7021642at2"/>
<reference evidence="4 5" key="1">
    <citation type="submission" date="2018-01" db="EMBL/GenBank/DDBJ databases">
        <title>Denitrification phenotypes of diverse strains of Pseudomonas stutzeri.</title>
        <authorList>
            <person name="Milligan D.A."/>
            <person name="Bergaust L."/>
            <person name="Bakken L.R."/>
            <person name="Frostegard A."/>
        </authorList>
    </citation>
    <scope>NUCLEOTIDE SEQUENCE [LARGE SCALE GENOMIC DNA]</scope>
    <source>
        <strain evidence="4 5">28a3</strain>
    </source>
</reference>
<proteinExistence type="predicted"/>
<keyword evidence="3" id="KW-0732">Signal</keyword>
<dbReference type="EMBL" id="POUW01000002">
    <property type="protein sequence ID" value="PNG06801.1"/>
    <property type="molecule type" value="Genomic_DNA"/>
</dbReference>
<evidence type="ECO:0000313" key="5">
    <source>
        <dbReference type="Proteomes" id="UP000235897"/>
    </source>
</evidence>
<comment type="caution">
    <text evidence="4">The sequence shown here is derived from an EMBL/GenBank/DDBJ whole genome shotgun (WGS) entry which is preliminary data.</text>
</comment>